<dbReference type="GO" id="GO:0008270">
    <property type="term" value="F:zinc ion binding"/>
    <property type="evidence" value="ECO:0007669"/>
    <property type="project" value="UniProtKB-KW"/>
</dbReference>
<dbReference type="EMBL" id="LMWP01000002">
    <property type="protein sequence ID" value="KUN32496.1"/>
    <property type="molecule type" value="Genomic_DNA"/>
</dbReference>
<comment type="caution">
    <text evidence="3">The sequence shown here is derived from an EMBL/GenBank/DDBJ whole genome shotgun (WGS) entry which is preliminary data.</text>
</comment>
<dbReference type="InterPro" id="IPR007527">
    <property type="entry name" value="Znf_SWIM"/>
</dbReference>
<keyword evidence="4" id="KW-1185">Reference proteome</keyword>
<dbReference type="Proteomes" id="UP000053398">
    <property type="component" value="Unassembled WGS sequence"/>
</dbReference>
<protein>
    <recommendedName>
        <fullName evidence="2">SWIM-type domain-containing protein</fullName>
    </recommendedName>
</protein>
<dbReference type="RefSeq" id="WP_059261707.1">
    <property type="nucleotide sequence ID" value="NZ_KQ948351.1"/>
</dbReference>
<reference evidence="3 4" key="1">
    <citation type="submission" date="2015-10" db="EMBL/GenBank/DDBJ databases">
        <title>Draft genome sequence of Streptomyces corchorusii DSM 40340, type strain for the species Streptomyces corchorusii.</title>
        <authorList>
            <person name="Ruckert C."/>
            <person name="Winkler A."/>
            <person name="Kalinowski J."/>
            <person name="Kampfer P."/>
            <person name="Glaeser S."/>
        </authorList>
    </citation>
    <scope>NUCLEOTIDE SEQUENCE [LARGE SCALE GENOMIC DNA]</scope>
    <source>
        <strain evidence="3 4">DSM 40340</strain>
    </source>
</reference>
<evidence type="ECO:0000256" key="1">
    <source>
        <dbReference type="PROSITE-ProRule" id="PRU00325"/>
    </source>
</evidence>
<accession>A0A101QMK5</accession>
<keyword evidence="1" id="KW-0479">Metal-binding</keyword>
<feature type="domain" description="SWIM-type" evidence="2">
    <location>
        <begin position="83"/>
        <end position="113"/>
    </location>
</feature>
<gene>
    <name evidence="3" type="ORF">AQJ11_02930</name>
</gene>
<evidence type="ECO:0000313" key="4">
    <source>
        <dbReference type="Proteomes" id="UP000053398"/>
    </source>
</evidence>
<dbReference type="PROSITE" id="PS50966">
    <property type="entry name" value="ZF_SWIM"/>
    <property type="match status" value="1"/>
</dbReference>
<keyword evidence="1" id="KW-0862">Zinc</keyword>
<sequence>MCGTTATTEHGRCLKCRRPLRKPSPDGYGPKCRAKLRRNARTDTTHPKWQVAKALEALELGAVVPLRQNRIFLVVSDDGSEVYRTAATGQCNCPAGLRSVRCYHSLAARYVAAA</sequence>
<dbReference type="AlphaFoldDB" id="A0A101QMK5"/>
<keyword evidence="1" id="KW-0863">Zinc-finger</keyword>
<evidence type="ECO:0000313" key="3">
    <source>
        <dbReference type="EMBL" id="KUN32496.1"/>
    </source>
</evidence>
<name>A0A101QMK5_STRCK</name>
<proteinExistence type="predicted"/>
<evidence type="ECO:0000259" key="2">
    <source>
        <dbReference type="PROSITE" id="PS50966"/>
    </source>
</evidence>
<organism evidence="3 4">
    <name type="scientific">Streptomyces corchorusii</name>
    <name type="common">Streptomyces chibaensis</name>
    <dbReference type="NCBI Taxonomy" id="1903"/>
    <lineage>
        <taxon>Bacteria</taxon>
        <taxon>Bacillati</taxon>
        <taxon>Actinomycetota</taxon>
        <taxon>Actinomycetes</taxon>
        <taxon>Kitasatosporales</taxon>
        <taxon>Streptomycetaceae</taxon>
        <taxon>Streptomyces</taxon>
    </lineage>
</organism>